<dbReference type="Gene3D" id="3.40.710.10">
    <property type="entry name" value="DD-peptidase/beta-lactamase superfamily"/>
    <property type="match status" value="1"/>
</dbReference>
<dbReference type="GO" id="GO:0006508">
    <property type="term" value="P:proteolysis"/>
    <property type="evidence" value="ECO:0007669"/>
    <property type="project" value="UniProtKB-KW"/>
</dbReference>
<dbReference type="PANTHER" id="PTHR21581">
    <property type="entry name" value="D-ALANYL-D-ALANINE CARBOXYPEPTIDASE"/>
    <property type="match status" value="1"/>
</dbReference>
<evidence type="ECO:0000256" key="13">
    <source>
        <dbReference type="PIRSR" id="PIRSR618044-1"/>
    </source>
</evidence>
<evidence type="ECO:0000259" key="17">
    <source>
        <dbReference type="SMART" id="SM00936"/>
    </source>
</evidence>
<dbReference type="Proteomes" id="UP000281647">
    <property type="component" value="Unassembled WGS sequence"/>
</dbReference>
<dbReference type="GO" id="GO:0009002">
    <property type="term" value="F:serine-type D-Ala-D-Ala carboxypeptidase activity"/>
    <property type="evidence" value="ECO:0007669"/>
    <property type="project" value="UniProtKB-EC"/>
</dbReference>
<evidence type="ECO:0000256" key="9">
    <source>
        <dbReference type="ARBA" id="ARBA00022960"/>
    </source>
</evidence>
<keyword evidence="19" id="KW-1185">Reference proteome</keyword>
<dbReference type="SUPFAM" id="SSF69189">
    <property type="entry name" value="Penicillin-binding protein associated domain"/>
    <property type="match status" value="1"/>
</dbReference>
<comment type="caution">
    <text evidence="18">The sequence shown here is derived from an EMBL/GenBank/DDBJ whole genome shotgun (WGS) entry which is preliminary data.</text>
</comment>
<keyword evidence="5 18" id="KW-0121">Carboxypeptidase</keyword>
<keyword evidence="8" id="KW-0378">Hydrolase</keyword>
<dbReference type="EC" id="3.4.16.4" evidence="4"/>
<dbReference type="PRINTS" id="PR00725">
    <property type="entry name" value="DADACBPTASE1"/>
</dbReference>
<dbReference type="AlphaFoldDB" id="A0A432V1W8"/>
<comment type="similarity">
    <text evidence="3 15">Belongs to the peptidase S11 family.</text>
</comment>
<dbReference type="Pfam" id="PF00768">
    <property type="entry name" value="Peptidase_S11"/>
    <property type="match status" value="1"/>
</dbReference>
<evidence type="ECO:0000256" key="7">
    <source>
        <dbReference type="ARBA" id="ARBA00022729"/>
    </source>
</evidence>
<gene>
    <name evidence="18" type="ORF">EET67_19500</name>
</gene>
<feature type="binding site" evidence="14">
    <location>
        <position position="227"/>
    </location>
    <ligand>
        <name>substrate</name>
    </ligand>
</feature>
<evidence type="ECO:0000256" key="4">
    <source>
        <dbReference type="ARBA" id="ARBA00012448"/>
    </source>
</evidence>
<organism evidence="18 19">
    <name type="scientific">Borborobacter arsenicus</name>
    <dbReference type="NCBI Taxonomy" id="1851146"/>
    <lineage>
        <taxon>Bacteria</taxon>
        <taxon>Pseudomonadati</taxon>
        <taxon>Pseudomonadota</taxon>
        <taxon>Alphaproteobacteria</taxon>
        <taxon>Hyphomicrobiales</taxon>
        <taxon>Phyllobacteriaceae</taxon>
        <taxon>Borborobacter</taxon>
    </lineage>
</organism>
<feature type="active site" evidence="13">
    <location>
        <position position="125"/>
    </location>
</feature>
<accession>A0A432V1W8</accession>
<feature type="domain" description="Peptidase S11 D-Ala-D-Ala carboxypeptidase A C-terminal" evidence="17">
    <location>
        <begin position="277"/>
        <end position="367"/>
    </location>
</feature>
<keyword evidence="6" id="KW-0645">Protease</keyword>
<dbReference type="InterPro" id="IPR012338">
    <property type="entry name" value="Beta-lactam/transpept-like"/>
</dbReference>
<feature type="active site" description="Proton acceptor" evidence="13">
    <location>
        <position position="63"/>
    </location>
</feature>
<evidence type="ECO:0000256" key="14">
    <source>
        <dbReference type="PIRSR" id="PIRSR618044-2"/>
    </source>
</evidence>
<dbReference type="GO" id="GO:0009252">
    <property type="term" value="P:peptidoglycan biosynthetic process"/>
    <property type="evidence" value="ECO:0007669"/>
    <property type="project" value="UniProtKB-UniPathway"/>
</dbReference>
<dbReference type="GO" id="GO:0071555">
    <property type="term" value="P:cell wall organization"/>
    <property type="evidence" value="ECO:0007669"/>
    <property type="project" value="UniProtKB-KW"/>
</dbReference>
<evidence type="ECO:0000256" key="3">
    <source>
        <dbReference type="ARBA" id="ARBA00007164"/>
    </source>
</evidence>
<comment type="catalytic activity">
    <reaction evidence="12">
        <text>Preferential cleavage: (Ac)2-L-Lys-D-Ala-|-D-Ala. Also transpeptidation of peptidyl-alanyl moieties that are N-acyl substituents of D-alanine.</text>
        <dbReference type="EC" id="3.4.16.4"/>
    </reaction>
</comment>
<comment type="pathway">
    <text evidence="2">Cell wall biogenesis; peptidoglycan biosynthesis.</text>
</comment>
<reference evidence="18 19" key="1">
    <citation type="submission" date="2018-11" db="EMBL/GenBank/DDBJ databases">
        <title>Pseudaminobacter arsenicus sp. nov., an arsenic-resistant bacterium isolated from arsenic-rich aquifers.</title>
        <authorList>
            <person name="Mu Y."/>
        </authorList>
    </citation>
    <scope>NUCLEOTIDE SEQUENCE [LARGE SCALE GENOMIC DNA]</scope>
    <source>
        <strain evidence="18 19">CB3</strain>
    </source>
</reference>
<evidence type="ECO:0000256" key="8">
    <source>
        <dbReference type="ARBA" id="ARBA00022801"/>
    </source>
</evidence>
<evidence type="ECO:0000256" key="12">
    <source>
        <dbReference type="ARBA" id="ARBA00034000"/>
    </source>
</evidence>
<evidence type="ECO:0000313" key="18">
    <source>
        <dbReference type="EMBL" id="RUM96179.1"/>
    </source>
</evidence>
<feature type="chain" id="PRO_5019477113" description="serine-type D-Ala-D-Ala carboxypeptidase" evidence="16">
    <location>
        <begin position="27"/>
        <end position="387"/>
    </location>
</feature>
<evidence type="ECO:0000256" key="2">
    <source>
        <dbReference type="ARBA" id="ARBA00004752"/>
    </source>
</evidence>
<dbReference type="SMART" id="SM00936">
    <property type="entry name" value="PBP5_C"/>
    <property type="match status" value="1"/>
</dbReference>
<dbReference type="GO" id="GO:0008360">
    <property type="term" value="P:regulation of cell shape"/>
    <property type="evidence" value="ECO:0007669"/>
    <property type="project" value="UniProtKB-KW"/>
</dbReference>
<dbReference type="RefSeq" id="WP_128628222.1">
    <property type="nucleotide sequence ID" value="NZ_RKST01000022.1"/>
</dbReference>
<evidence type="ECO:0000256" key="11">
    <source>
        <dbReference type="ARBA" id="ARBA00023316"/>
    </source>
</evidence>
<dbReference type="SUPFAM" id="SSF56601">
    <property type="entry name" value="beta-lactamase/transpeptidase-like"/>
    <property type="match status" value="1"/>
</dbReference>
<dbReference type="EMBL" id="RKST01000022">
    <property type="protein sequence ID" value="RUM96179.1"/>
    <property type="molecule type" value="Genomic_DNA"/>
</dbReference>
<evidence type="ECO:0000256" key="1">
    <source>
        <dbReference type="ARBA" id="ARBA00003217"/>
    </source>
</evidence>
<dbReference type="UniPathway" id="UPA00219"/>
<dbReference type="PANTHER" id="PTHR21581:SF6">
    <property type="entry name" value="TRAFFICKING PROTEIN PARTICLE COMPLEX SUBUNIT 12"/>
    <property type="match status" value="1"/>
</dbReference>
<dbReference type="InterPro" id="IPR018044">
    <property type="entry name" value="Peptidase_S11"/>
</dbReference>
<evidence type="ECO:0000256" key="10">
    <source>
        <dbReference type="ARBA" id="ARBA00022984"/>
    </source>
</evidence>
<dbReference type="Gene3D" id="2.60.410.10">
    <property type="entry name" value="D-Ala-D-Ala carboxypeptidase, C-terminal domain"/>
    <property type="match status" value="1"/>
</dbReference>
<keyword evidence="7 16" id="KW-0732">Signal</keyword>
<evidence type="ECO:0000256" key="16">
    <source>
        <dbReference type="SAM" id="SignalP"/>
    </source>
</evidence>
<name>A0A432V1W8_9HYPH</name>
<keyword evidence="11" id="KW-0961">Cell wall biogenesis/degradation</keyword>
<dbReference type="InterPro" id="IPR037167">
    <property type="entry name" value="Peptidase_S11_C_sf"/>
</dbReference>
<sequence length="387" mass="42098">MKSRLSSALAWVFGLLLFLCTAQAQAQLFETRAKAAFMVDAETGSILFSKDPDMLIPPASLAKLMTMEVVFDAIKAGRYTLDDTFAVSENAWRTGGASSGGSTMFAALKSEIRLEDLIQGVIVQSANDGCIIIAEGMAGSEENFAALMTERARQIGLPKSVFKNSTGLPADGQFVTVRELVQLGMHIWKTYPEFYRYYSQRDFTWNKITQRNRNPLLSMDIGADGMKTGYTEESGYAIVGSVSRDGKRVFAALSGMTSERERAEEARKLLDWGMRAFQKSELFADGEVVVEAGVYGGAKSGVALKAKGPISILVPITNRDRLIARVAYEGPIIAPVEEGTPIGTLKVWVGDTLSQETPLYAAESVALGPLHRRALDAVGELLVGWLR</sequence>
<dbReference type="Pfam" id="PF07943">
    <property type="entry name" value="PBP5_C"/>
    <property type="match status" value="1"/>
</dbReference>
<dbReference type="OrthoDB" id="9795979at2"/>
<evidence type="ECO:0000256" key="6">
    <source>
        <dbReference type="ARBA" id="ARBA00022670"/>
    </source>
</evidence>
<dbReference type="InterPro" id="IPR015956">
    <property type="entry name" value="Peniciliin-bd_prot_C_sf"/>
</dbReference>
<keyword evidence="10" id="KW-0573">Peptidoglycan synthesis</keyword>
<dbReference type="InterPro" id="IPR001967">
    <property type="entry name" value="Peptidase_S11_N"/>
</dbReference>
<proteinExistence type="inferred from homology"/>
<feature type="active site" description="Acyl-ester intermediate" evidence="13">
    <location>
        <position position="60"/>
    </location>
</feature>
<evidence type="ECO:0000256" key="15">
    <source>
        <dbReference type="RuleBase" id="RU004016"/>
    </source>
</evidence>
<protein>
    <recommendedName>
        <fullName evidence="4">serine-type D-Ala-D-Ala carboxypeptidase</fullName>
        <ecNumber evidence="4">3.4.16.4</ecNumber>
    </recommendedName>
</protein>
<feature type="signal peptide" evidence="16">
    <location>
        <begin position="1"/>
        <end position="26"/>
    </location>
</feature>
<evidence type="ECO:0000313" key="19">
    <source>
        <dbReference type="Proteomes" id="UP000281647"/>
    </source>
</evidence>
<dbReference type="InterPro" id="IPR012907">
    <property type="entry name" value="Peptidase_S11_C"/>
</dbReference>
<keyword evidence="9" id="KW-0133">Cell shape</keyword>
<evidence type="ECO:0000256" key="5">
    <source>
        <dbReference type="ARBA" id="ARBA00022645"/>
    </source>
</evidence>
<comment type="function">
    <text evidence="1">Removes C-terminal D-alanyl residues from sugar-peptide cell wall precursors.</text>
</comment>